<gene>
    <name evidence="2" type="ORF">AL399_06440</name>
</gene>
<proteinExistence type="predicted"/>
<dbReference type="Proteomes" id="UP000054172">
    <property type="component" value="Unassembled WGS sequence"/>
</dbReference>
<keyword evidence="3" id="KW-1185">Reference proteome</keyword>
<dbReference type="AlphaFoldDB" id="A0A0Q4B011"/>
<feature type="region of interest" description="Disordered" evidence="1">
    <location>
        <begin position="26"/>
        <end position="77"/>
    </location>
</feature>
<evidence type="ECO:0000313" key="2">
    <source>
        <dbReference type="EMBL" id="KQM08575.1"/>
    </source>
</evidence>
<accession>A0A0Q4B011</accession>
<protein>
    <submittedName>
        <fullName evidence="2">Uncharacterized protein</fullName>
    </submittedName>
</protein>
<dbReference type="EMBL" id="LIIK01000030">
    <property type="protein sequence ID" value="KQM08575.1"/>
    <property type="molecule type" value="Genomic_DNA"/>
</dbReference>
<dbReference type="PATRIC" id="fig|1702214.3.peg.587"/>
<evidence type="ECO:0000256" key="1">
    <source>
        <dbReference type="SAM" id="MobiDB-lite"/>
    </source>
</evidence>
<reference evidence="2" key="1">
    <citation type="submission" date="2015-08" db="EMBL/GenBank/DDBJ databases">
        <title>Candidatus Bacteriodes Periocalifornicus.</title>
        <authorList>
            <person name="McLean J.S."/>
            <person name="Kelley S."/>
        </authorList>
    </citation>
    <scope>NUCLEOTIDE SEQUENCE [LARGE SCALE GENOMIC DNA]</scope>
    <source>
        <strain evidence="2">12B</strain>
    </source>
</reference>
<comment type="caution">
    <text evidence="2">The sequence shown here is derived from an EMBL/GenBank/DDBJ whole genome shotgun (WGS) entry which is preliminary data.</text>
</comment>
<sequence length="77" mass="8489">MFGFRLKAKSEDALEEVRGWYGVGTAMVGGGAGERGADNDAARRDKDHRRPQVGGVEGDHDATRRVATPSEKWENRF</sequence>
<feature type="compositionally biased region" description="Basic and acidic residues" evidence="1">
    <location>
        <begin position="35"/>
        <end position="50"/>
    </location>
</feature>
<name>A0A0Q4B011_9BACT</name>
<organism evidence="2 3">
    <name type="scientific">Candidatus [Bacteroides] periocalifornicus</name>
    <dbReference type="NCBI Taxonomy" id="1702214"/>
    <lineage>
        <taxon>Bacteria</taxon>
        <taxon>Pseudomonadati</taxon>
        <taxon>Bacteroidota</taxon>
    </lineage>
</organism>
<evidence type="ECO:0000313" key="3">
    <source>
        <dbReference type="Proteomes" id="UP000054172"/>
    </source>
</evidence>